<keyword evidence="1" id="KW-1133">Transmembrane helix</keyword>
<feature type="domain" description="DUF4159" evidence="3">
    <location>
        <begin position="683"/>
        <end position="901"/>
    </location>
</feature>
<dbReference type="AlphaFoldDB" id="A0A1Y5T0I5"/>
<feature type="transmembrane region" description="Helical" evidence="1">
    <location>
        <begin position="61"/>
        <end position="83"/>
    </location>
</feature>
<evidence type="ECO:0000259" key="3">
    <source>
        <dbReference type="Pfam" id="PF13709"/>
    </source>
</evidence>
<dbReference type="EMBL" id="FWFS01000008">
    <property type="protein sequence ID" value="SLN52407.1"/>
    <property type="molecule type" value="Genomic_DNA"/>
</dbReference>
<gene>
    <name evidence="4" type="ORF">AQS8620_02296</name>
</gene>
<reference evidence="4 5" key="1">
    <citation type="submission" date="2017-03" db="EMBL/GenBank/DDBJ databases">
        <authorList>
            <person name="Afonso C.L."/>
            <person name="Miller P.J."/>
            <person name="Scott M.A."/>
            <person name="Spackman E."/>
            <person name="Goraichik I."/>
            <person name="Dimitrov K.M."/>
            <person name="Suarez D.L."/>
            <person name="Swayne D.E."/>
        </authorList>
    </citation>
    <scope>NUCLEOTIDE SEQUENCE [LARGE SCALE GENOMIC DNA]</scope>
    <source>
        <strain evidence="4 5">CECT 8620</strain>
    </source>
</reference>
<dbReference type="Pfam" id="PF13709">
    <property type="entry name" value="DUF4159"/>
    <property type="match status" value="1"/>
</dbReference>
<keyword evidence="1" id="KW-0472">Membrane</keyword>
<evidence type="ECO:0008006" key="6">
    <source>
        <dbReference type="Google" id="ProtNLM"/>
    </source>
</evidence>
<proteinExistence type="predicted"/>
<feature type="domain" description="Aerotolerance regulator N-terminal" evidence="2">
    <location>
        <begin position="7"/>
        <end position="81"/>
    </location>
</feature>
<dbReference type="OrthoDB" id="9773014at2"/>
<dbReference type="SUPFAM" id="SSF52317">
    <property type="entry name" value="Class I glutamine amidotransferase-like"/>
    <property type="match status" value="1"/>
</dbReference>
<dbReference type="InterPro" id="IPR011933">
    <property type="entry name" value="Double_TM_dom"/>
</dbReference>
<dbReference type="InterPro" id="IPR025297">
    <property type="entry name" value="DUF4159"/>
</dbReference>
<dbReference type="InterPro" id="IPR029062">
    <property type="entry name" value="Class_I_gatase-like"/>
</dbReference>
<dbReference type="Pfam" id="PF07584">
    <property type="entry name" value="BatA"/>
    <property type="match status" value="1"/>
</dbReference>
<name>A0A1Y5T0I5_9RHOB</name>
<keyword evidence="5" id="KW-1185">Reference proteome</keyword>
<evidence type="ECO:0000313" key="5">
    <source>
        <dbReference type="Proteomes" id="UP000193862"/>
    </source>
</evidence>
<dbReference type="NCBIfam" id="TIGR02226">
    <property type="entry name" value="two_anch"/>
    <property type="match status" value="1"/>
</dbReference>
<keyword evidence="1" id="KW-0812">Transmembrane</keyword>
<evidence type="ECO:0000256" key="1">
    <source>
        <dbReference type="SAM" id="Phobius"/>
    </source>
</evidence>
<dbReference type="Gene3D" id="3.40.50.880">
    <property type="match status" value="1"/>
</dbReference>
<dbReference type="Proteomes" id="UP000193862">
    <property type="component" value="Unassembled WGS sequence"/>
</dbReference>
<dbReference type="PANTHER" id="PTHR37464:SF1">
    <property type="entry name" value="BLL2463 PROTEIN"/>
    <property type="match status" value="1"/>
</dbReference>
<accession>A0A1Y5T0I5</accession>
<organism evidence="4 5">
    <name type="scientific">Aquimixticola soesokkakensis</name>
    <dbReference type="NCBI Taxonomy" id="1519096"/>
    <lineage>
        <taxon>Bacteria</taxon>
        <taxon>Pseudomonadati</taxon>
        <taxon>Pseudomonadota</taxon>
        <taxon>Alphaproteobacteria</taxon>
        <taxon>Rhodobacterales</taxon>
        <taxon>Paracoccaceae</taxon>
        <taxon>Aquimixticola</taxon>
    </lineage>
</organism>
<feature type="transmembrane region" description="Helical" evidence="1">
    <location>
        <begin position="6"/>
        <end position="28"/>
    </location>
</feature>
<sequence length="921" mass="97728">MVVFGLLGFTAPWLLLGLLGLPLLWVVLRAVPPAPLRRRFPGVVLLLGLTDRDSESDRTPWWLLLLRMLAIGALIIGFAGPILNPQPRTGGSGPLLVLLDGTWADAPDWEARMSRVDAALDEADLDGRVVAVALTTDLPAGGPQFLAPSDWRLRLAGLAPAAFEPSREEVDDWVAALSGAFDTFWLSDGVAREARAPLLAALGARGTVRVFETGRRLSALRPARVSEGRLEVPVVRLRAGEAQSVTVLAKGPDPAGIERDLAAGEVTFEVGSAEALLQLELPAELRNRITRFEVQGARSAAAVTLADDSLKRREVGLVTAREGREGLELLSQYHYLRAAFEGTADLVEGPLEDVVAAHPDVLVLADIAQLSGAERDEITDWVSAGGTLLRFAGAQLAASDVSRDSEDSLMPVRLRAGGRSVGGAMSWGEPKQLAPFASASPFFGLPVPVDVSINAQVLAQPDPDLPQRTIAALSDGTPLVTRKALGEGQVVLFHVTASAEWSSLPLSGLFVQMLERLTVTSASGTPDAAVFEGRMFTPDQVLDAQGRLRDAGAMAAVAGEDLLAGASRAVPPGLYAGLERRVAMNVFDAERSLGAADWPASVPVEGLQARVERSLMPPLLLLALALMACDALASLALTGRLRGLRALVAILGIMILVPSAPLHAQDSAAADAFALEATQDVVFAHVITGDARVDEVALAGMRGLGVTLYQRTSVEPAEAMSVDLETDELSFFPMLYWPISTAQPLPSPAAYAKLNRYLRGGGMIVFDTRDGGIAGLAGTSPEALKLREIAAPLDIPALETIPQDHVLTRAFYLLQRFPGRFDSLDVWVEAAPAGATQVEGMPFRNLNDNVTPVVIGGNDWAGAWAMTAAGLPLLPVGRGYAGEQQRELAARFGVNLVMYVLTGNYKSDQVHVPALLQRIGQ</sequence>
<dbReference type="Gene3D" id="3.40.50.12140">
    <property type="entry name" value="Domain of unknown function DUF4159"/>
    <property type="match status" value="1"/>
</dbReference>
<dbReference type="CDD" id="cd03143">
    <property type="entry name" value="A4_beta-galactosidase_middle_domain"/>
    <property type="match status" value="1"/>
</dbReference>
<dbReference type="InterPro" id="IPR024163">
    <property type="entry name" value="Aerotolerance_reg_N"/>
</dbReference>
<evidence type="ECO:0000259" key="2">
    <source>
        <dbReference type="Pfam" id="PF07584"/>
    </source>
</evidence>
<evidence type="ECO:0000313" key="4">
    <source>
        <dbReference type="EMBL" id="SLN52407.1"/>
    </source>
</evidence>
<dbReference type="RefSeq" id="WP_085837016.1">
    <property type="nucleotide sequence ID" value="NZ_FWFS01000008.1"/>
</dbReference>
<dbReference type="PANTHER" id="PTHR37464">
    <property type="entry name" value="BLL2463 PROTEIN"/>
    <property type="match status" value="1"/>
</dbReference>
<protein>
    <recommendedName>
        <fullName evidence="6">LytTR family transcriptional regulator</fullName>
    </recommendedName>
</protein>